<dbReference type="EMBL" id="FR877557">
    <property type="protein sequence ID" value="CCC30915.1"/>
    <property type="molecule type" value="Genomic_DNA"/>
</dbReference>
<dbReference type="GeneID" id="44980856"/>
<evidence type="ECO:0000313" key="3">
    <source>
        <dbReference type="EMBL" id="CCC30915.1"/>
    </source>
</evidence>
<dbReference type="Pfam" id="PF09937">
    <property type="entry name" value="DUF2169"/>
    <property type="match status" value="1"/>
</dbReference>
<evidence type="ECO:0000313" key="4">
    <source>
        <dbReference type="Proteomes" id="UP000000289"/>
    </source>
</evidence>
<dbReference type="KEGG" id="sbg:SBG_1847"/>
<evidence type="ECO:0000259" key="2">
    <source>
        <dbReference type="Pfam" id="PF09937"/>
    </source>
</evidence>
<feature type="compositionally biased region" description="Basic and acidic residues" evidence="1">
    <location>
        <begin position="172"/>
        <end position="190"/>
    </location>
</feature>
<dbReference type="RefSeq" id="WP_000395716.1">
    <property type="nucleotide sequence ID" value="NC_015761.1"/>
</dbReference>
<dbReference type="Proteomes" id="UP000000289">
    <property type="component" value="Chromosome"/>
</dbReference>
<dbReference type="InterPro" id="IPR018683">
    <property type="entry name" value="DUF2169"/>
</dbReference>
<gene>
    <name evidence="3" type="ordered locus">SBG_1847</name>
</gene>
<dbReference type="eggNOG" id="COG5351">
    <property type="taxonomic scope" value="Bacteria"/>
</dbReference>
<feature type="domain" description="DUF2169" evidence="2">
    <location>
        <begin position="22"/>
        <end position="371"/>
    </location>
</feature>
<accession>A0A0K0HBE8</accession>
<sequence>MEFRNLTPFSVMEYAMDDKHNKRYHVIAMKTGFRLVRDAVGHWQAKLMDYPPLPLSVEDKFSGEMNVSPVVHESDLAPFKPACDIIVNGTAYAPDGIAVPEIIAGVVMRSPSGEVLLGKKLKITGQRFYRRQSLTGQWDETAPEPFVSLPLDYRYAFGGECRVEADSGYADRIPEENRLTEEQRREHPEADNPPLAHMAWPVNPLGLGYTPSWYLRAGNIHQVEAPRIIAMDAPFTLQHFINVCEGKTDWSSPECQPAGFGCISRTWLPRLSLAGTWDQAWLENRHPGLPEDFNFRYWNSAPRDQQIPFPAPGTTLTLYGLHPDGEMTFTLPVNRAGILLRMDTGEWVPQMMWTDTLLIDADTLTLAQTWRYLLPVNPSVRVMEARYHVPGE</sequence>
<reference evidence="3 4" key="1">
    <citation type="journal article" date="2011" name="PLoS Pathog.">
        <title>Salmonella bongori provides insights into the evolution of the Salmonellae.</title>
        <authorList>
            <person name="Fookes M."/>
            <person name="Schroeder G.N."/>
            <person name="Langridge G.C."/>
            <person name="Blondel C.J."/>
            <person name="Mammina C."/>
            <person name="Connor T.R."/>
            <person name="Seth-Smith H."/>
            <person name="Vernikos G.S."/>
            <person name="Robinson K.S."/>
            <person name="Sanders M."/>
            <person name="Petty N.K."/>
            <person name="Kingsley R.A."/>
            <person name="Baumler A.J."/>
            <person name="Nuccio S.P."/>
            <person name="Contreras I."/>
            <person name="Santiviago C.A."/>
            <person name="Maskell D."/>
            <person name="Barrow P."/>
            <person name="Humphrey T."/>
            <person name="Nastasi A."/>
            <person name="Roberts M."/>
            <person name="Frankel G."/>
            <person name="Parkhill J."/>
            <person name="Dougan G."/>
            <person name="Thomson N.R."/>
        </authorList>
    </citation>
    <scope>NUCLEOTIDE SEQUENCE [LARGE SCALE GENOMIC DNA]</scope>
    <source>
        <strain evidence="4">ATCC 43975 / DSM 13772 / NCTC 12419</strain>
    </source>
</reference>
<feature type="region of interest" description="Disordered" evidence="1">
    <location>
        <begin position="172"/>
        <end position="195"/>
    </location>
</feature>
<name>A0A0K0HBE8_SALBC</name>
<protein>
    <recommendedName>
        <fullName evidence="2">DUF2169 domain-containing protein</fullName>
    </recommendedName>
</protein>
<evidence type="ECO:0000256" key="1">
    <source>
        <dbReference type="SAM" id="MobiDB-lite"/>
    </source>
</evidence>
<dbReference type="AlphaFoldDB" id="A0A0K0HBE8"/>
<proteinExistence type="predicted"/>
<organism evidence="3 4">
    <name type="scientific">Salmonella bongori (strain ATCC 43975 / DSM 13772 / NCTC 12419)</name>
    <dbReference type="NCBI Taxonomy" id="218493"/>
    <lineage>
        <taxon>Bacteria</taxon>
        <taxon>Pseudomonadati</taxon>
        <taxon>Pseudomonadota</taxon>
        <taxon>Gammaproteobacteria</taxon>
        <taxon>Enterobacterales</taxon>
        <taxon>Enterobacteriaceae</taxon>
        <taxon>Salmonella</taxon>
    </lineage>
</organism>